<dbReference type="EMBL" id="JAVDWQ010000018">
    <property type="protein sequence ID" value="MDR7212090.1"/>
    <property type="molecule type" value="Genomic_DNA"/>
</dbReference>
<proteinExistence type="predicted"/>
<comment type="caution">
    <text evidence="1">The sequence shown here is derived from an EMBL/GenBank/DDBJ whole genome shotgun (WGS) entry which is preliminary data.</text>
</comment>
<name>A0ABU1YCW8_9FLAO</name>
<keyword evidence="2" id="KW-1185">Reference proteome</keyword>
<accession>A0ABU1YCW8</accession>
<protein>
    <submittedName>
        <fullName evidence="1">Uncharacterized protein</fullName>
    </submittedName>
</protein>
<evidence type="ECO:0000313" key="1">
    <source>
        <dbReference type="EMBL" id="MDR7212090.1"/>
    </source>
</evidence>
<reference evidence="1 2" key="1">
    <citation type="submission" date="2023-07" db="EMBL/GenBank/DDBJ databases">
        <title>Sorghum-associated microbial communities from plants grown in Nebraska, USA.</title>
        <authorList>
            <person name="Schachtman D."/>
        </authorList>
    </citation>
    <scope>NUCLEOTIDE SEQUENCE [LARGE SCALE GENOMIC DNA]</scope>
    <source>
        <strain evidence="1 2">4129</strain>
    </source>
</reference>
<dbReference type="RefSeq" id="WP_310283518.1">
    <property type="nucleotide sequence ID" value="NZ_JAVDWQ010000018.1"/>
</dbReference>
<gene>
    <name evidence="1" type="ORF">J2W48_004047</name>
</gene>
<sequence>MENFKTIINREVTDFAKEHPQEYKLIIDKIRTYFSRNFPDVEYWGHLSSFINELIDTYFNQALEAYNISRSRSLCTEIIEIADYYLDRRYDVMIALDDEEAFQKVLGYATDFLKGGDFLFDQQLYVNSQSFYALVEAYYNPKFKKEVDVFFKTAFEYAKVYAKEKIEYGKQANADPDAETLLELAQAISSFKEEDREQFADIVFEIYTFSSDEKRSYSMNQASGFIAIQLTYFQTVFYTAVLHKAITETGKHYEDSVFVHQTLYTKWFLEKNTKEPLLYLQNNENENLIFAVFALTDLGCKEALPLLVEKQKEEKDPVIWEIYNEAIQRLESDFIPVDQTERMIWLNGNLTPTQRALGAENDNVFVQRAKQKFAIDDNVYETDNN</sequence>
<organism evidence="1 2">
    <name type="scientific">Flavobacterium piscis</name>
    <dbReference type="NCBI Taxonomy" id="1114874"/>
    <lineage>
        <taxon>Bacteria</taxon>
        <taxon>Pseudomonadati</taxon>
        <taxon>Bacteroidota</taxon>
        <taxon>Flavobacteriia</taxon>
        <taxon>Flavobacteriales</taxon>
        <taxon>Flavobacteriaceae</taxon>
        <taxon>Flavobacterium</taxon>
    </lineage>
</organism>
<evidence type="ECO:0000313" key="2">
    <source>
        <dbReference type="Proteomes" id="UP001269081"/>
    </source>
</evidence>
<dbReference type="Proteomes" id="UP001269081">
    <property type="component" value="Unassembled WGS sequence"/>
</dbReference>